<feature type="transmembrane region" description="Helical" evidence="5">
    <location>
        <begin position="57"/>
        <end position="77"/>
    </location>
</feature>
<dbReference type="PANTHER" id="PTHR20772:SF4">
    <property type="entry name" value="HYPOTHETICAL AMINO ACID TRANSPORTER (EUROFUNG)"/>
    <property type="match status" value="1"/>
</dbReference>
<reference evidence="6" key="1">
    <citation type="submission" date="2023-01" db="EMBL/GenBank/DDBJ databases">
        <title>The growth and conidiation of Purpureocillium lavendulum are regulated by nitrogen source and histone H3K14 acetylation.</title>
        <authorList>
            <person name="Tang P."/>
            <person name="Han J."/>
            <person name="Zhang C."/>
            <person name="Tang P."/>
            <person name="Qi F."/>
            <person name="Zhang K."/>
            <person name="Liang L."/>
        </authorList>
    </citation>
    <scope>NUCLEOTIDE SEQUENCE</scope>
    <source>
        <strain evidence="6">YMF1.00683</strain>
    </source>
</reference>
<feature type="transmembrane region" description="Helical" evidence="5">
    <location>
        <begin position="407"/>
        <end position="427"/>
    </location>
</feature>
<gene>
    <name evidence="6" type="ORF">O9K51_08629</name>
</gene>
<dbReference type="SUPFAM" id="SSF103473">
    <property type="entry name" value="MFS general substrate transporter"/>
    <property type="match status" value="1"/>
</dbReference>
<evidence type="ECO:0000256" key="2">
    <source>
        <dbReference type="ARBA" id="ARBA00022692"/>
    </source>
</evidence>
<feature type="transmembrane region" description="Helical" evidence="5">
    <location>
        <begin position="120"/>
        <end position="143"/>
    </location>
</feature>
<dbReference type="GO" id="GO:0000329">
    <property type="term" value="C:fungal-type vacuole membrane"/>
    <property type="evidence" value="ECO:0007669"/>
    <property type="project" value="TreeGrafter"/>
</dbReference>
<dbReference type="PANTHER" id="PTHR20772">
    <property type="entry name" value="PROTEIN FMP42"/>
    <property type="match status" value="1"/>
</dbReference>
<evidence type="ECO:0000313" key="6">
    <source>
        <dbReference type="EMBL" id="KAJ6439217.1"/>
    </source>
</evidence>
<comment type="subcellular location">
    <subcellularLocation>
        <location evidence="1">Membrane</location>
    </subcellularLocation>
</comment>
<keyword evidence="2 5" id="KW-0812">Transmembrane</keyword>
<dbReference type="EMBL" id="JAQHRD010000007">
    <property type="protein sequence ID" value="KAJ6439217.1"/>
    <property type="molecule type" value="Genomic_DNA"/>
</dbReference>
<evidence type="ECO:0000256" key="4">
    <source>
        <dbReference type="ARBA" id="ARBA00023136"/>
    </source>
</evidence>
<evidence type="ECO:0000256" key="3">
    <source>
        <dbReference type="ARBA" id="ARBA00022989"/>
    </source>
</evidence>
<sequence length="431" mass="46419">MKRLVYGKHLSAENLGRKVHCEWECPEQNMRLNMLFVVASITTNVSCLLAGTTLDRFGRRACITIAVACLTAGSLSIASKIHLIGADGYLVGHFLLGLGGTFLFLPSFQLSNAFPEYSGIVVAMITCAFDASAAVLSIYSLAWTTSGGTFTVSKFFLAYLAVPLAILVVEWTIMPDQPYPVMPDLERKIADAQSRSRNICASNENLAGDTEERNDIAQQEAHSQAASGAWVVLQGLSASRQMRTPWFVLLLLATTLQMLRMNYFIANIKAQCSYLLGSDADAETVNKFFDAALPIGGVAAMPLIAIILNNLSVARVLALLTAYMTMNSALSCLPLMWACIATVVTFVTFRPFYYATISHTAAEVFGFATFGRMYGTIICASGLLNIFQSSLDSFTYGALRGDPTPVNIALAVTGAVLGAALTSYAAYQGRA</sequence>
<evidence type="ECO:0000256" key="1">
    <source>
        <dbReference type="ARBA" id="ARBA00004370"/>
    </source>
</evidence>
<feature type="transmembrane region" description="Helical" evidence="5">
    <location>
        <begin position="89"/>
        <end position="108"/>
    </location>
</feature>
<dbReference type="AlphaFoldDB" id="A0AB34FLA1"/>
<feature type="transmembrane region" description="Helical" evidence="5">
    <location>
        <begin position="155"/>
        <end position="174"/>
    </location>
</feature>
<dbReference type="GO" id="GO:0022857">
    <property type="term" value="F:transmembrane transporter activity"/>
    <property type="evidence" value="ECO:0007669"/>
    <property type="project" value="InterPro"/>
</dbReference>
<dbReference type="InterPro" id="IPR005828">
    <property type="entry name" value="MFS_sugar_transport-like"/>
</dbReference>
<proteinExistence type="predicted"/>
<accession>A0AB34FLA1</accession>
<feature type="transmembrane region" description="Helical" evidence="5">
    <location>
        <begin position="364"/>
        <end position="387"/>
    </location>
</feature>
<dbReference type="InterPro" id="IPR036259">
    <property type="entry name" value="MFS_trans_sf"/>
</dbReference>
<keyword evidence="3 5" id="KW-1133">Transmembrane helix</keyword>
<dbReference type="InterPro" id="IPR052599">
    <property type="entry name" value="SLC43A_AATransporter"/>
</dbReference>
<protein>
    <submittedName>
        <fullName evidence="6">Cysteine proteinase</fullName>
    </submittedName>
</protein>
<dbReference type="Proteomes" id="UP001163105">
    <property type="component" value="Unassembled WGS sequence"/>
</dbReference>
<keyword evidence="4 5" id="KW-0472">Membrane</keyword>
<evidence type="ECO:0000313" key="7">
    <source>
        <dbReference type="Proteomes" id="UP001163105"/>
    </source>
</evidence>
<evidence type="ECO:0000256" key="5">
    <source>
        <dbReference type="SAM" id="Phobius"/>
    </source>
</evidence>
<feature type="transmembrane region" description="Helical" evidence="5">
    <location>
        <begin position="32"/>
        <end position="51"/>
    </location>
</feature>
<feature type="transmembrane region" description="Helical" evidence="5">
    <location>
        <begin position="328"/>
        <end position="352"/>
    </location>
</feature>
<comment type="caution">
    <text evidence="6">The sequence shown here is derived from an EMBL/GenBank/DDBJ whole genome shotgun (WGS) entry which is preliminary data.</text>
</comment>
<dbReference type="Gene3D" id="1.20.1250.20">
    <property type="entry name" value="MFS general substrate transporter like domains"/>
    <property type="match status" value="1"/>
</dbReference>
<feature type="transmembrane region" description="Helical" evidence="5">
    <location>
        <begin position="288"/>
        <end position="308"/>
    </location>
</feature>
<keyword evidence="7" id="KW-1185">Reference proteome</keyword>
<name>A0AB34FLA1_9HYPO</name>
<organism evidence="6 7">
    <name type="scientific">Purpureocillium lavendulum</name>
    <dbReference type="NCBI Taxonomy" id="1247861"/>
    <lineage>
        <taxon>Eukaryota</taxon>
        <taxon>Fungi</taxon>
        <taxon>Dikarya</taxon>
        <taxon>Ascomycota</taxon>
        <taxon>Pezizomycotina</taxon>
        <taxon>Sordariomycetes</taxon>
        <taxon>Hypocreomycetidae</taxon>
        <taxon>Hypocreales</taxon>
        <taxon>Ophiocordycipitaceae</taxon>
        <taxon>Purpureocillium</taxon>
    </lineage>
</organism>
<dbReference type="Pfam" id="PF00083">
    <property type="entry name" value="Sugar_tr"/>
    <property type="match status" value="1"/>
</dbReference>